<organism evidence="2 3">
    <name type="scientific">Sorangium cellulosum</name>
    <name type="common">Polyangium cellulosum</name>
    <dbReference type="NCBI Taxonomy" id="56"/>
    <lineage>
        <taxon>Bacteria</taxon>
        <taxon>Pseudomonadati</taxon>
        <taxon>Myxococcota</taxon>
        <taxon>Polyangia</taxon>
        <taxon>Polyangiales</taxon>
        <taxon>Polyangiaceae</taxon>
        <taxon>Sorangium</taxon>
    </lineage>
</organism>
<gene>
    <name evidence="2" type="ORF">BE15_30310</name>
</gene>
<evidence type="ECO:0000313" key="3">
    <source>
        <dbReference type="Proteomes" id="UP000075260"/>
    </source>
</evidence>
<feature type="compositionally biased region" description="Basic and acidic residues" evidence="1">
    <location>
        <begin position="33"/>
        <end position="44"/>
    </location>
</feature>
<dbReference type="AlphaFoldDB" id="A0A150QT21"/>
<dbReference type="RefSeq" id="WP_061607350.1">
    <property type="nucleotide sequence ID" value="NZ_JEMA01000372.1"/>
</dbReference>
<evidence type="ECO:0000313" key="2">
    <source>
        <dbReference type="EMBL" id="KYF70806.1"/>
    </source>
</evidence>
<dbReference type="EMBL" id="JEMA01000372">
    <property type="protein sequence ID" value="KYF70806.1"/>
    <property type="molecule type" value="Genomic_DNA"/>
</dbReference>
<accession>A0A150QT21</accession>
<comment type="caution">
    <text evidence="2">The sequence shown here is derived from an EMBL/GenBank/DDBJ whole genome shotgun (WGS) entry which is preliminary data.</text>
</comment>
<proteinExistence type="predicted"/>
<feature type="compositionally biased region" description="Basic residues" evidence="1">
    <location>
        <begin position="292"/>
        <end position="306"/>
    </location>
</feature>
<sequence>MSAVGRLGVGHQNGIERVAMREQDKNIGAPPSERSERLQERETGADSVQQRPLPPSRPDDLAVQDHIPAAVRPTEPRPPLSVPLHLAFVARGEAVLKELNAASPDAGPEERLLCQPVADEVAIVSALLATQAQLAARLSFFIADHKQMAGISKVLRDVVLVTDSISKRVLGALAVAADFRAQRRFLANRRSSRRASRTTRTMDAMPRYHAPTQRHSPERWITDRLEECVWSLAKAVERCQGVSVMDTPLACRQPACSEVRSTVRVRNERQGVCIMHTPLACRKPSSSEARSTTRRARARIRVHGRR</sequence>
<name>A0A150QT21_SORCE</name>
<reference evidence="2 3" key="1">
    <citation type="submission" date="2014-02" db="EMBL/GenBank/DDBJ databases">
        <title>The small core and large imbalanced accessory genome model reveals a collaborative survival strategy of Sorangium cellulosum strains in nature.</title>
        <authorList>
            <person name="Han K."/>
            <person name="Peng R."/>
            <person name="Blom J."/>
            <person name="Li Y.-Z."/>
        </authorList>
    </citation>
    <scope>NUCLEOTIDE SEQUENCE [LARGE SCALE GENOMIC DNA]</scope>
    <source>
        <strain evidence="2 3">So0008-312</strain>
    </source>
</reference>
<feature type="region of interest" description="Disordered" evidence="1">
    <location>
        <begin position="1"/>
        <end position="60"/>
    </location>
</feature>
<feature type="region of interest" description="Disordered" evidence="1">
    <location>
        <begin position="283"/>
        <end position="306"/>
    </location>
</feature>
<dbReference type="Proteomes" id="UP000075260">
    <property type="component" value="Unassembled WGS sequence"/>
</dbReference>
<protein>
    <submittedName>
        <fullName evidence="2">Uncharacterized protein</fullName>
    </submittedName>
</protein>
<evidence type="ECO:0000256" key="1">
    <source>
        <dbReference type="SAM" id="MobiDB-lite"/>
    </source>
</evidence>